<feature type="non-terminal residue" evidence="1">
    <location>
        <position position="61"/>
    </location>
</feature>
<accession>A0ACB9VUG1</accession>
<organism evidence="1 2">
    <name type="scientific">Chaenocephalus aceratus</name>
    <name type="common">Blackfin icefish</name>
    <name type="synonym">Chaenichthys aceratus</name>
    <dbReference type="NCBI Taxonomy" id="36190"/>
    <lineage>
        <taxon>Eukaryota</taxon>
        <taxon>Metazoa</taxon>
        <taxon>Chordata</taxon>
        <taxon>Craniata</taxon>
        <taxon>Vertebrata</taxon>
        <taxon>Euteleostomi</taxon>
        <taxon>Actinopterygii</taxon>
        <taxon>Neopterygii</taxon>
        <taxon>Teleostei</taxon>
        <taxon>Neoteleostei</taxon>
        <taxon>Acanthomorphata</taxon>
        <taxon>Eupercaria</taxon>
        <taxon>Perciformes</taxon>
        <taxon>Notothenioidei</taxon>
        <taxon>Channichthyidae</taxon>
        <taxon>Chaenocephalus</taxon>
    </lineage>
</organism>
<protein>
    <submittedName>
        <fullName evidence="1">Uncharacterized protein</fullName>
    </submittedName>
</protein>
<evidence type="ECO:0000313" key="1">
    <source>
        <dbReference type="EMBL" id="KAI4803759.1"/>
    </source>
</evidence>
<reference evidence="1" key="1">
    <citation type="submission" date="2022-05" db="EMBL/GenBank/DDBJ databases">
        <title>Chromosome-level genome of Chaenocephalus aceratus.</title>
        <authorList>
            <person name="Park H."/>
        </authorList>
    </citation>
    <scope>NUCLEOTIDE SEQUENCE</scope>
    <source>
        <strain evidence="1">KU_202001</strain>
    </source>
</reference>
<keyword evidence="2" id="KW-1185">Reference proteome</keyword>
<name>A0ACB9VUG1_CHAAC</name>
<comment type="caution">
    <text evidence="1">The sequence shown here is derived from an EMBL/GenBank/DDBJ whole genome shotgun (WGS) entry which is preliminary data.</text>
</comment>
<dbReference type="Proteomes" id="UP001057452">
    <property type="component" value="Chromosome 15"/>
</dbReference>
<proteinExistence type="predicted"/>
<evidence type="ECO:0000313" key="2">
    <source>
        <dbReference type="Proteomes" id="UP001057452"/>
    </source>
</evidence>
<sequence length="61" mass="6489">LQEATLCSEPRCVVGSLAVCLQVTDQNPPAQGPCDHDKTNTNTASIKLATRHLEQSRSASP</sequence>
<dbReference type="EMBL" id="CM043799">
    <property type="protein sequence ID" value="KAI4803759.1"/>
    <property type="molecule type" value="Genomic_DNA"/>
</dbReference>
<feature type="non-terminal residue" evidence="1">
    <location>
        <position position="1"/>
    </location>
</feature>
<gene>
    <name evidence="1" type="ORF">KUCAC02_025408</name>
</gene>